<organism evidence="2 3">
    <name type="scientific">Marinicauda salina</name>
    <dbReference type="NCBI Taxonomy" id="2135793"/>
    <lineage>
        <taxon>Bacteria</taxon>
        <taxon>Pseudomonadati</taxon>
        <taxon>Pseudomonadota</taxon>
        <taxon>Alphaproteobacteria</taxon>
        <taxon>Maricaulales</taxon>
        <taxon>Maricaulaceae</taxon>
        <taxon>Marinicauda</taxon>
    </lineage>
</organism>
<dbReference type="InterPro" id="IPR019201">
    <property type="entry name" value="DUF2065"/>
</dbReference>
<comment type="caution">
    <text evidence="2">The sequence shown here is derived from an EMBL/GenBank/DDBJ whole genome shotgun (WGS) entry which is preliminary data.</text>
</comment>
<protein>
    <submittedName>
        <fullName evidence="2">DUF2065 domain-containing protein</fullName>
    </submittedName>
</protein>
<accession>A0A2U2BST2</accession>
<name>A0A2U2BST2_9PROT</name>
<keyword evidence="1" id="KW-0472">Membrane</keyword>
<evidence type="ECO:0000313" key="3">
    <source>
        <dbReference type="Proteomes" id="UP000245168"/>
    </source>
</evidence>
<dbReference type="RefSeq" id="WP_109253274.1">
    <property type="nucleotide sequence ID" value="NZ_QEXV01000004.1"/>
</dbReference>
<dbReference type="EMBL" id="QEXV01000004">
    <property type="protein sequence ID" value="PWE17050.1"/>
    <property type="molecule type" value="Genomic_DNA"/>
</dbReference>
<sequence>MAQTLLLGLGVALAIEGAAYAAAPGLMKRLAARVGLSEPGDLRIAGLVALSLGVALVAIVR</sequence>
<dbReference type="Pfam" id="PF09838">
    <property type="entry name" value="DUF2065"/>
    <property type="match status" value="1"/>
</dbReference>
<evidence type="ECO:0000256" key="1">
    <source>
        <dbReference type="SAM" id="Phobius"/>
    </source>
</evidence>
<dbReference type="AlphaFoldDB" id="A0A2U2BST2"/>
<dbReference type="Proteomes" id="UP000245168">
    <property type="component" value="Unassembled WGS sequence"/>
</dbReference>
<keyword evidence="1" id="KW-1133">Transmembrane helix</keyword>
<feature type="transmembrane region" description="Helical" evidence="1">
    <location>
        <begin position="40"/>
        <end position="60"/>
    </location>
</feature>
<keyword evidence="3" id="KW-1185">Reference proteome</keyword>
<reference evidence="3" key="1">
    <citation type="submission" date="2018-05" db="EMBL/GenBank/DDBJ databases">
        <authorList>
            <person name="Liu B.-T."/>
        </authorList>
    </citation>
    <scope>NUCLEOTIDE SEQUENCE [LARGE SCALE GENOMIC DNA]</scope>
    <source>
        <strain evidence="3">WD6-1</strain>
    </source>
</reference>
<evidence type="ECO:0000313" key="2">
    <source>
        <dbReference type="EMBL" id="PWE17050.1"/>
    </source>
</evidence>
<proteinExistence type="predicted"/>
<gene>
    <name evidence="2" type="ORF">DDZ18_10135</name>
</gene>
<keyword evidence="1" id="KW-0812">Transmembrane</keyword>